<organism evidence="1 2">
    <name type="scientific">Paraglomus brasilianum</name>
    <dbReference type="NCBI Taxonomy" id="144538"/>
    <lineage>
        <taxon>Eukaryota</taxon>
        <taxon>Fungi</taxon>
        <taxon>Fungi incertae sedis</taxon>
        <taxon>Mucoromycota</taxon>
        <taxon>Glomeromycotina</taxon>
        <taxon>Glomeromycetes</taxon>
        <taxon>Paraglomerales</taxon>
        <taxon>Paraglomeraceae</taxon>
        <taxon>Paraglomus</taxon>
    </lineage>
</organism>
<name>A0A9N9EFN9_9GLOM</name>
<dbReference type="AlphaFoldDB" id="A0A9N9EFN9"/>
<evidence type="ECO:0000313" key="1">
    <source>
        <dbReference type="EMBL" id="CAG8676680.1"/>
    </source>
</evidence>
<feature type="non-terminal residue" evidence="1">
    <location>
        <position position="91"/>
    </location>
</feature>
<comment type="caution">
    <text evidence="1">The sequence shown here is derived from an EMBL/GenBank/DDBJ whole genome shotgun (WGS) entry which is preliminary data.</text>
</comment>
<reference evidence="1" key="1">
    <citation type="submission" date="2021-06" db="EMBL/GenBank/DDBJ databases">
        <authorList>
            <person name="Kallberg Y."/>
            <person name="Tangrot J."/>
            <person name="Rosling A."/>
        </authorList>
    </citation>
    <scope>NUCLEOTIDE SEQUENCE</scope>
    <source>
        <strain evidence="1">BR232B</strain>
    </source>
</reference>
<sequence>PFQRALPTARTNLINFKFYRLTQFTALPDNLYQQSTISTIPVWKPSRRLHQNLLQLFNDHYNQFTCLHCVYCGQLLYPEKAALVVQEDPST</sequence>
<feature type="non-terminal residue" evidence="1">
    <location>
        <position position="1"/>
    </location>
</feature>
<dbReference type="Proteomes" id="UP000789739">
    <property type="component" value="Unassembled WGS sequence"/>
</dbReference>
<protein>
    <submittedName>
        <fullName evidence="1">3141_t:CDS:1</fullName>
    </submittedName>
</protein>
<accession>A0A9N9EFN9</accession>
<proteinExistence type="predicted"/>
<keyword evidence="2" id="KW-1185">Reference proteome</keyword>
<evidence type="ECO:0000313" key="2">
    <source>
        <dbReference type="Proteomes" id="UP000789739"/>
    </source>
</evidence>
<gene>
    <name evidence="1" type="ORF">PBRASI_LOCUS11586</name>
</gene>
<dbReference type="EMBL" id="CAJVPI010005994">
    <property type="protein sequence ID" value="CAG8676680.1"/>
    <property type="molecule type" value="Genomic_DNA"/>
</dbReference>
<dbReference type="OrthoDB" id="2440770at2759"/>